<dbReference type="PRINTS" id="PR00413">
    <property type="entry name" value="HADHALOGNASE"/>
</dbReference>
<dbReference type="SFLD" id="SFLDS00003">
    <property type="entry name" value="Haloacid_Dehalogenase"/>
    <property type="match status" value="1"/>
</dbReference>
<dbReference type="PANTHER" id="PTHR43611:SF3">
    <property type="entry name" value="FLAVIN MONONUCLEOTIDE HYDROLASE 1, CHLOROPLATIC"/>
    <property type="match status" value="1"/>
</dbReference>
<comment type="caution">
    <text evidence="1">The sequence shown here is derived from an EMBL/GenBank/DDBJ whole genome shotgun (WGS) entry which is preliminary data.</text>
</comment>
<dbReference type="SUPFAM" id="SSF56784">
    <property type="entry name" value="HAD-like"/>
    <property type="match status" value="1"/>
</dbReference>
<name>A0ABS7DK09_9FIRM</name>
<dbReference type="CDD" id="cd02603">
    <property type="entry name" value="HAD_sEH-N_like"/>
    <property type="match status" value="1"/>
</dbReference>
<dbReference type="RefSeq" id="WP_219963852.1">
    <property type="nucleotide sequence ID" value="NZ_JAGFNZ010000001.1"/>
</dbReference>
<keyword evidence="2" id="KW-1185">Reference proteome</keyword>
<proteinExistence type="predicted"/>
<dbReference type="InterPro" id="IPR023214">
    <property type="entry name" value="HAD_sf"/>
</dbReference>
<dbReference type="Gene3D" id="3.40.50.1000">
    <property type="entry name" value="HAD superfamily/HAD-like"/>
    <property type="match status" value="1"/>
</dbReference>
<dbReference type="Proteomes" id="UP000719942">
    <property type="component" value="Unassembled WGS sequence"/>
</dbReference>
<protein>
    <submittedName>
        <fullName evidence="1">HAD family phosphatase</fullName>
    </submittedName>
</protein>
<dbReference type="EMBL" id="JAGFNZ010000001">
    <property type="protein sequence ID" value="MBW7571439.1"/>
    <property type="molecule type" value="Genomic_DNA"/>
</dbReference>
<dbReference type="SFLD" id="SFLDG01129">
    <property type="entry name" value="C1.5:_HAD__Beta-PGM__Phosphata"/>
    <property type="match status" value="1"/>
</dbReference>
<dbReference type="NCBIfam" id="TIGR01549">
    <property type="entry name" value="HAD-SF-IA-v1"/>
    <property type="match status" value="1"/>
</dbReference>
<dbReference type="InterPro" id="IPR006439">
    <property type="entry name" value="HAD-SF_hydro_IA"/>
</dbReference>
<dbReference type="InterPro" id="IPR036412">
    <property type="entry name" value="HAD-like_sf"/>
</dbReference>
<gene>
    <name evidence="1" type="ORF">J5W02_01320</name>
</gene>
<reference evidence="1 2" key="1">
    <citation type="submission" date="2021-03" db="EMBL/GenBank/DDBJ databases">
        <title>Caproiciproducens sp. nov. isolated from feces of cow.</title>
        <authorList>
            <person name="Choi J.-Y."/>
        </authorList>
    </citation>
    <scope>NUCLEOTIDE SEQUENCE [LARGE SCALE GENOMIC DNA]</scope>
    <source>
        <strain evidence="1 2">AGMB10547</strain>
    </source>
</reference>
<dbReference type="InterPro" id="IPR023198">
    <property type="entry name" value="PGP-like_dom2"/>
</dbReference>
<dbReference type="Gene3D" id="1.10.150.240">
    <property type="entry name" value="Putative phosphatase, domain 2"/>
    <property type="match status" value="1"/>
</dbReference>
<evidence type="ECO:0000313" key="1">
    <source>
        <dbReference type="EMBL" id="MBW7571439.1"/>
    </source>
</evidence>
<accession>A0ABS7DK09</accession>
<dbReference type="NCBIfam" id="TIGR01509">
    <property type="entry name" value="HAD-SF-IA-v3"/>
    <property type="match status" value="1"/>
</dbReference>
<dbReference type="Pfam" id="PF00702">
    <property type="entry name" value="Hydrolase"/>
    <property type="match status" value="1"/>
</dbReference>
<dbReference type="PANTHER" id="PTHR43611">
    <property type="entry name" value="ALPHA-D-GLUCOSE 1-PHOSPHATE PHOSPHATASE"/>
    <property type="match status" value="1"/>
</dbReference>
<sequence>MIKNMVFDMGNVLLAYTPDDYMKTITQDEEAAAAVLKELFRSAEWEQLDAGSITEEDAVAQVCARIPQYSDVVQRAMDNWHSDLTPMTGMPEIVARLKEKGYRIYLLSNTSLRFYQYQDKVDMFRSFDGFIVSAKEKLVKPDVAIFDCLCERYGLQSGECLFVDDLQQNIDGAQKAGFHAHLFRGAKELSRYLEENHVL</sequence>
<evidence type="ECO:0000313" key="2">
    <source>
        <dbReference type="Proteomes" id="UP000719942"/>
    </source>
</evidence>
<organism evidence="1 2">
    <name type="scientific">Caproiciproducens faecalis</name>
    <dbReference type="NCBI Taxonomy" id="2820301"/>
    <lineage>
        <taxon>Bacteria</taxon>
        <taxon>Bacillati</taxon>
        <taxon>Bacillota</taxon>
        <taxon>Clostridia</taxon>
        <taxon>Eubacteriales</taxon>
        <taxon>Acutalibacteraceae</taxon>
        <taxon>Caproiciproducens</taxon>
    </lineage>
</organism>